<evidence type="ECO:0000313" key="2">
    <source>
        <dbReference type="Proteomes" id="UP000278807"/>
    </source>
</evidence>
<reference evidence="1 2" key="2">
    <citation type="submission" date="2018-11" db="EMBL/GenBank/DDBJ databases">
        <authorList>
            <consortium name="Pathogen Informatics"/>
        </authorList>
    </citation>
    <scope>NUCLEOTIDE SEQUENCE [LARGE SCALE GENOMIC DNA]</scope>
</reference>
<sequence>MLSTRHFLRTPLLRSIHSSAVLLKGNQRYKERSSSVERSSTANSRREWIMQLRATANRKKWEAEEASRSSRRLMQPPPGLSVFFTSSFEETSWPIVSAIRNLRDAAGPEMYNCESNPLYAKVIRDLYLPLNYNFSKAMQ</sequence>
<dbReference type="WBParaSite" id="HNAJ_0000406401-mRNA-1">
    <property type="protein sequence ID" value="HNAJ_0000406401-mRNA-1"/>
    <property type="gene ID" value="HNAJ_0000406401"/>
</dbReference>
<reference evidence="3" key="1">
    <citation type="submission" date="2017-02" db="UniProtKB">
        <authorList>
            <consortium name="WormBaseParasite"/>
        </authorList>
    </citation>
    <scope>IDENTIFICATION</scope>
</reference>
<dbReference type="AlphaFoldDB" id="A0A0R3TAH5"/>
<dbReference type="STRING" id="102285.A0A0R3TAH5"/>
<name>A0A0R3TAH5_RODNA</name>
<evidence type="ECO:0000313" key="3">
    <source>
        <dbReference type="WBParaSite" id="HNAJ_0000406401-mRNA-1"/>
    </source>
</evidence>
<evidence type="ECO:0000313" key="1">
    <source>
        <dbReference type="EMBL" id="VDN99921.1"/>
    </source>
</evidence>
<organism evidence="3">
    <name type="scientific">Rodentolepis nana</name>
    <name type="common">Dwarf tapeworm</name>
    <name type="synonym">Hymenolepis nana</name>
    <dbReference type="NCBI Taxonomy" id="102285"/>
    <lineage>
        <taxon>Eukaryota</taxon>
        <taxon>Metazoa</taxon>
        <taxon>Spiralia</taxon>
        <taxon>Lophotrochozoa</taxon>
        <taxon>Platyhelminthes</taxon>
        <taxon>Cestoda</taxon>
        <taxon>Eucestoda</taxon>
        <taxon>Cyclophyllidea</taxon>
        <taxon>Hymenolepididae</taxon>
        <taxon>Rodentolepis</taxon>
    </lineage>
</organism>
<dbReference type="Proteomes" id="UP000278807">
    <property type="component" value="Unassembled WGS sequence"/>
</dbReference>
<gene>
    <name evidence="1" type="ORF">HNAJ_LOCUS4062</name>
</gene>
<proteinExistence type="predicted"/>
<keyword evidence="2" id="KW-1185">Reference proteome</keyword>
<accession>A0A0R3TAH5</accession>
<dbReference type="EMBL" id="UZAE01002639">
    <property type="protein sequence ID" value="VDN99921.1"/>
    <property type="molecule type" value="Genomic_DNA"/>
</dbReference>
<protein>
    <submittedName>
        <fullName evidence="3">Ras-GEF domain-containing protein</fullName>
    </submittedName>
</protein>